<feature type="non-terminal residue" evidence="6">
    <location>
        <position position="165"/>
    </location>
</feature>
<dbReference type="Gene3D" id="3.40.140.10">
    <property type="entry name" value="Cytidine Deaminase, domain 2"/>
    <property type="match status" value="1"/>
</dbReference>
<dbReference type="InterPro" id="IPR016192">
    <property type="entry name" value="APOBEC/CMP_deaminase_Zn-bd"/>
</dbReference>
<accession>T1A211</accession>
<dbReference type="GO" id="GO:0009231">
    <property type="term" value="P:riboflavin biosynthetic process"/>
    <property type="evidence" value="ECO:0007669"/>
    <property type="project" value="UniProtKB-UniPathway"/>
</dbReference>
<evidence type="ECO:0000256" key="4">
    <source>
        <dbReference type="ARBA" id="ARBA00022833"/>
    </source>
</evidence>
<reference evidence="6" key="1">
    <citation type="submission" date="2013-08" db="EMBL/GenBank/DDBJ databases">
        <authorList>
            <person name="Mendez C."/>
            <person name="Richter M."/>
            <person name="Ferrer M."/>
            <person name="Sanchez J."/>
        </authorList>
    </citation>
    <scope>NUCLEOTIDE SEQUENCE</scope>
</reference>
<dbReference type="PROSITE" id="PS51747">
    <property type="entry name" value="CYT_DCMP_DEAMINASES_2"/>
    <property type="match status" value="1"/>
</dbReference>
<keyword evidence="3" id="KW-0479">Metal-binding</keyword>
<comment type="pathway">
    <text evidence="1">Cofactor biosynthesis; riboflavin biosynthesis; 5-amino-6-(D-ribitylamino)uracil from GTP: step 2/4.</text>
</comment>
<dbReference type="GO" id="GO:0008270">
    <property type="term" value="F:zinc ion binding"/>
    <property type="evidence" value="ECO:0007669"/>
    <property type="project" value="InterPro"/>
</dbReference>
<dbReference type="NCBIfam" id="TIGR00326">
    <property type="entry name" value="eubact_ribD"/>
    <property type="match status" value="1"/>
</dbReference>
<feature type="domain" description="CMP/dCMP-type deaminase" evidence="5">
    <location>
        <begin position="17"/>
        <end position="138"/>
    </location>
</feature>
<evidence type="ECO:0000256" key="3">
    <source>
        <dbReference type="ARBA" id="ARBA00022723"/>
    </source>
</evidence>
<feature type="non-terminal residue" evidence="6">
    <location>
        <position position="1"/>
    </location>
</feature>
<dbReference type="UniPathway" id="UPA00275">
    <property type="reaction ID" value="UER00401"/>
</dbReference>
<gene>
    <name evidence="6" type="ORF">B1A_13280</name>
</gene>
<organism evidence="6">
    <name type="scientific">mine drainage metagenome</name>
    <dbReference type="NCBI Taxonomy" id="410659"/>
    <lineage>
        <taxon>unclassified sequences</taxon>
        <taxon>metagenomes</taxon>
        <taxon>ecological metagenomes</taxon>
    </lineage>
</organism>
<proteinExistence type="predicted"/>
<dbReference type="PANTHER" id="PTHR11079:SF162">
    <property type="entry name" value="RIBOFLAVIN BIOSYNTHESIS PROTEIN PYRD, CHLOROPLASTIC"/>
    <property type="match status" value="1"/>
</dbReference>
<dbReference type="CDD" id="cd01284">
    <property type="entry name" value="Riboflavin_deaminase-reductase"/>
    <property type="match status" value="1"/>
</dbReference>
<keyword evidence="4" id="KW-0862">Zinc</keyword>
<comment type="caution">
    <text evidence="6">The sequence shown here is derived from an EMBL/GenBank/DDBJ whole genome shotgun (WGS) entry which is preliminary data.</text>
</comment>
<dbReference type="EMBL" id="AUZX01009711">
    <property type="protein sequence ID" value="EQD50938.1"/>
    <property type="molecule type" value="Genomic_DNA"/>
</dbReference>
<dbReference type="SUPFAM" id="SSF53927">
    <property type="entry name" value="Cytidine deaminase-like"/>
    <property type="match status" value="1"/>
</dbReference>
<name>T1A211_9ZZZZ</name>
<dbReference type="InterPro" id="IPR016193">
    <property type="entry name" value="Cytidine_deaminase-like"/>
</dbReference>
<dbReference type="InterPro" id="IPR002125">
    <property type="entry name" value="CMP_dCMP_dom"/>
</dbReference>
<evidence type="ECO:0000256" key="1">
    <source>
        <dbReference type="ARBA" id="ARBA00004882"/>
    </source>
</evidence>
<dbReference type="EC" id="3.5.4.26" evidence="2"/>
<dbReference type="GO" id="GO:0008835">
    <property type="term" value="F:diaminohydroxyphosphoribosylaminopyrimidine deaminase activity"/>
    <property type="evidence" value="ECO:0007669"/>
    <property type="project" value="UniProtKB-EC"/>
</dbReference>
<dbReference type="Pfam" id="PF00383">
    <property type="entry name" value="dCMP_cyt_deam_1"/>
    <property type="match status" value="1"/>
</dbReference>
<dbReference type="PANTHER" id="PTHR11079">
    <property type="entry name" value="CYTOSINE DEAMINASE FAMILY MEMBER"/>
    <property type="match status" value="1"/>
</dbReference>
<dbReference type="PROSITE" id="PS00903">
    <property type="entry name" value="CYT_DCMP_DEAMINASES_1"/>
    <property type="match status" value="1"/>
</dbReference>
<evidence type="ECO:0000313" key="6">
    <source>
        <dbReference type="EMBL" id="EQD50938.1"/>
    </source>
</evidence>
<reference evidence="6" key="2">
    <citation type="journal article" date="2014" name="ISME J.">
        <title>Microbial stratification in low pH oxic and suboxic macroscopic growths along an acid mine drainage.</title>
        <authorList>
            <person name="Mendez-Garcia C."/>
            <person name="Mesa V."/>
            <person name="Sprenger R.R."/>
            <person name="Richter M."/>
            <person name="Diez M.S."/>
            <person name="Solano J."/>
            <person name="Bargiela R."/>
            <person name="Golyshina O.V."/>
            <person name="Manteca A."/>
            <person name="Ramos J.L."/>
            <person name="Gallego J.R."/>
            <person name="Llorente I."/>
            <person name="Martins Dos Santos V.A."/>
            <person name="Jensen O.N."/>
            <person name="Pelaez A.I."/>
            <person name="Sanchez J."/>
            <person name="Ferrer M."/>
        </authorList>
    </citation>
    <scope>NUCLEOTIDE SEQUENCE</scope>
</reference>
<protein>
    <recommendedName>
        <fullName evidence="2">diaminohydroxyphosphoribosylaminopyrimidine deaminase</fullName>
        <ecNumber evidence="2">3.5.4.26</ecNumber>
    </recommendedName>
</protein>
<evidence type="ECO:0000256" key="2">
    <source>
        <dbReference type="ARBA" id="ARBA00012766"/>
    </source>
</evidence>
<sequence length="165" mass="17164">GTDNLSIDPTMTQSTSNPDEVWMERALALAECSVGLASPNPAVGCVLVDDGVVVGEGFHSYSDIHHAEIVALQQAGDRARGATAYLTLEPCSHHGRTGPCADALIEAGVVRVVAAARDPNPQVSGRGLDRLQAAGISLTIGVKEAARAAHQRSVREIHPNAPTLC</sequence>
<evidence type="ECO:0000259" key="5">
    <source>
        <dbReference type="PROSITE" id="PS51747"/>
    </source>
</evidence>
<dbReference type="InterPro" id="IPR004794">
    <property type="entry name" value="Eubact_RibD"/>
</dbReference>
<dbReference type="AlphaFoldDB" id="T1A211"/>